<organism evidence="1 2">
    <name type="scientific">Aminivibrio pyruvatiphilus</name>
    <dbReference type="NCBI Taxonomy" id="1005740"/>
    <lineage>
        <taxon>Bacteria</taxon>
        <taxon>Thermotogati</taxon>
        <taxon>Synergistota</taxon>
        <taxon>Synergistia</taxon>
        <taxon>Synergistales</taxon>
        <taxon>Aminobacteriaceae</taxon>
        <taxon>Aminivibrio</taxon>
    </lineage>
</organism>
<accession>A0A4R8M8D5</accession>
<dbReference type="EMBL" id="SORI01000004">
    <property type="protein sequence ID" value="TDY61783.1"/>
    <property type="molecule type" value="Genomic_DNA"/>
</dbReference>
<evidence type="ECO:0000313" key="2">
    <source>
        <dbReference type="Proteomes" id="UP000295066"/>
    </source>
</evidence>
<proteinExistence type="predicted"/>
<dbReference type="RefSeq" id="WP_133956747.1">
    <property type="nucleotide sequence ID" value="NZ_SORI01000004.1"/>
</dbReference>
<evidence type="ECO:0000313" key="1">
    <source>
        <dbReference type="EMBL" id="TDY61783.1"/>
    </source>
</evidence>
<dbReference type="Proteomes" id="UP000295066">
    <property type="component" value="Unassembled WGS sequence"/>
</dbReference>
<dbReference type="AlphaFoldDB" id="A0A4R8M8D5"/>
<name>A0A4R8M8D5_9BACT</name>
<sequence>MKKKRTTRIRFPAFLLSLSIILIFFPAAPGYSWDLFVSSPWLSTIARFIGGVNVSVKPVQEWNEEGLPFRKIRQRNIPTDSRIVALDASEAASLGLDRKQFSGLFILYGTVPFDRTRADYHFSDPSVLPFIAQRVLTALSQFDPGNYSYYQRRLSEFQTRLDSTVLVGRQLLKGYPVFDLSGGFSSLLSAAGCSLLPGDRELKERWGRGEDLQSMQMNVSDALKQRIPVIVDPGTPKPIRDALKGNKDILVLGRPGQEQDLLLFFHDQFLLLWNRLAPLRQRQQTGKESS</sequence>
<gene>
    <name evidence="1" type="ORF">C8D99_10421</name>
</gene>
<keyword evidence="2" id="KW-1185">Reference proteome</keyword>
<dbReference type="SUPFAM" id="SSF53807">
    <property type="entry name" value="Helical backbone' metal receptor"/>
    <property type="match status" value="1"/>
</dbReference>
<reference evidence="1 2" key="1">
    <citation type="submission" date="2019-03" db="EMBL/GenBank/DDBJ databases">
        <title>Genomic Encyclopedia of Type Strains, Phase IV (KMG-IV): sequencing the most valuable type-strain genomes for metagenomic binning, comparative biology and taxonomic classification.</title>
        <authorList>
            <person name="Goeker M."/>
        </authorList>
    </citation>
    <scope>NUCLEOTIDE SEQUENCE [LARGE SCALE GENOMIC DNA]</scope>
    <source>
        <strain evidence="1 2">DSM 25964</strain>
    </source>
</reference>
<dbReference type="OrthoDB" id="6088at2"/>
<comment type="caution">
    <text evidence="1">The sequence shown here is derived from an EMBL/GenBank/DDBJ whole genome shotgun (WGS) entry which is preliminary data.</text>
</comment>
<protein>
    <submittedName>
        <fullName evidence="1">ABC-type Zn uptake system ZnuABC Zn-binding protein ZnuA</fullName>
    </submittedName>
</protein>